<dbReference type="RefSeq" id="WP_136740935.1">
    <property type="nucleotide sequence ID" value="NZ_SUMB01000005.1"/>
</dbReference>
<sequence>MRATALTLATATVALLACGTAVAASAAPQDGPWTRTVSVEGKLDRLTAWCPDGYRVTSGGFHAPGYEMEQTITTSRPTSDGTGWVVSASAVNPDLLKQLDSLQGKQDAVDNATTDASREAARRDLEDAQKVAYDMPQRAAIKGTAYAVCTDAS</sequence>
<dbReference type="AlphaFoldDB" id="A0A4U0NG63"/>
<dbReference type="EMBL" id="SUMB01000005">
    <property type="protein sequence ID" value="TJZ52923.1"/>
    <property type="molecule type" value="Genomic_DNA"/>
</dbReference>
<accession>A0A4U0NG63</accession>
<comment type="caution">
    <text evidence="2">The sequence shown here is derived from an EMBL/GenBank/DDBJ whole genome shotgun (WGS) entry which is preliminary data.</text>
</comment>
<dbReference type="OrthoDB" id="3854906at2"/>
<protein>
    <recommendedName>
        <fullName evidence="4">Secreted protein</fullName>
    </recommendedName>
</protein>
<gene>
    <name evidence="2" type="ORF">FCH28_17290</name>
</gene>
<organism evidence="2 3">
    <name type="scientific">Streptomyces piniterrae</name>
    <dbReference type="NCBI Taxonomy" id="2571125"/>
    <lineage>
        <taxon>Bacteria</taxon>
        <taxon>Bacillati</taxon>
        <taxon>Actinomycetota</taxon>
        <taxon>Actinomycetes</taxon>
        <taxon>Kitasatosporales</taxon>
        <taxon>Streptomycetaceae</taxon>
        <taxon>Streptomyces</taxon>
    </lineage>
</organism>
<proteinExistence type="predicted"/>
<feature type="signal peptide" evidence="1">
    <location>
        <begin position="1"/>
        <end position="26"/>
    </location>
</feature>
<reference evidence="2 3" key="1">
    <citation type="submission" date="2019-04" db="EMBL/GenBank/DDBJ databases">
        <title>Streptomyces piniterrae sp. nov., a heliquinomycin-producing actinomycete isolated from rhizosphere soil of Pinus yunnanensis.</title>
        <authorList>
            <person name="Zhuang X."/>
            <person name="Zhao J."/>
        </authorList>
    </citation>
    <scope>NUCLEOTIDE SEQUENCE [LARGE SCALE GENOMIC DNA]</scope>
    <source>
        <strain evidence="3">jys28</strain>
    </source>
</reference>
<name>A0A4U0NG63_9ACTN</name>
<feature type="chain" id="PRO_5038960853" description="Secreted protein" evidence="1">
    <location>
        <begin position="27"/>
        <end position="153"/>
    </location>
</feature>
<dbReference type="Proteomes" id="UP000308697">
    <property type="component" value="Unassembled WGS sequence"/>
</dbReference>
<evidence type="ECO:0000313" key="3">
    <source>
        <dbReference type="Proteomes" id="UP000308697"/>
    </source>
</evidence>
<keyword evidence="3" id="KW-1185">Reference proteome</keyword>
<evidence type="ECO:0000256" key="1">
    <source>
        <dbReference type="SAM" id="SignalP"/>
    </source>
</evidence>
<evidence type="ECO:0000313" key="2">
    <source>
        <dbReference type="EMBL" id="TJZ52923.1"/>
    </source>
</evidence>
<dbReference type="PROSITE" id="PS51257">
    <property type="entry name" value="PROKAR_LIPOPROTEIN"/>
    <property type="match status" value="1"/>
</dbReference>
<evidence type="ECO:0008006" key="4">
    <source>
        <dbReference type="Google" id="ProtNLM"/>
    </source>
</evidence>
<keyword evidence="1" id="KW-0732">Signal</keyword>